<sequence>MKILVIGSNQLSQSIINAIYRSHPDVTIVNIKSSDQITPAIQYKSIIILTGLTDNVVNDLHRLSSIRLNPKALIINTCKNQQDTLSTAEPLIKRGIHVLCGHPLLTKQHSISYLLVNNDADLNDIQILKQLFKKDQPRLKLVSPQINDDLSDLIDSLPSIISLNLNQTIKHDIQPNLKANTKDDQQDLALQKFIQSNPKIIIKQINQFKHRLNAFRRAINNHDTKALQKTISETNQNYKYLTQNDYNDSKNEAPKEQPTNNPDHWLNHFTKHVPANQIYNFSQRIKNIPHLIKLTIGEPDVPTPGHIKKAAIQAIEHNHSHYTNAKGILPLRQNAAKYLKNKYGLNYDPKTQIIVTTGVTEGLQATFGAILEAGDEVAIPTPTFPVYTTDVLQQHAKPVYINTADNHFILSAHKLDTVLKSHPQIKVLVLNYPNNPVGNTYSSSQLEALARVIKKHHILCICDEIYSELTYEHPHVLLGTILPNQTIILNGVSKAFAMTGWRIGLVCGPAVLIKGINNIHVNNIVSATECAQYAANEAFKHGYHDGPRMRDIYRKRQIILRRGLLQAGFTCPKPTGAFYIFAKIPKYFHQTSVQFAYRLAKQAHVGVIPGSIFGPGGEGYLRISYANTSLKDIRVAIQRIQDFMKTNVYEN</sequence>
<dbReference type="InterPro" id="IPR015424">
    <property type="entry name" value="PyrdxlP-dep_Trfase"/>
</dbReference>
<dbReference type="Pfam" id="PF00155">
    <property type="entry name" value="Aminotran_1_2"/>
    <property type="match status" value="1"/>
</dbReference>
<keyword evidence="5" id="KW-0663">Pyridoxal phosphate</keyword>
<dbReference type="InterPro" id="IPR050596">
    <property type="entry name" value="AspAT/PAT-like"/>
</dbReference>
<proteinExistence type="inferred from homology"/>
<keyword evidence="3 6" id="KW-0032">Aminotransferase</keyword>
<feature type="domain" description="Aminotransferase class I/classII large" evidence="7">
    <location>
        <begin position="290"/>
        <end position="640"/>
    </location>
</feature>
<dbReference type="CDD" id="cd00609">
    <property type="entry name" value="AAT_like"/>
    <property type="match status" value="1"/>
</dbReference>
<keyword evidence="4 6" id="KW-0808">Transferase</keyword>
<dbReference type="RefSeq" id="WP_133441877.1">
    <property type="nucleotide sequence ID" value="NZ_CP034726.1"/>
</dbReference>
<dbReference type="EMBL" id="CP034726">
    <property type="protein sequence ID" value="QBP18318.1"/>
    <property type="molecule type" value="Genomic_DNA"/>
</dbReference>
<evidence type="ECO:0000256" key="4">
    <source>
        <dbReference type="ARBA" id="ARBA00022679"/>
    </source>
</evidence>
<evidence type="ECO:0000256" key="2">
    <source>
        <dbReference type="ARBA" id="ARBA00007441"/>
    </source>
</evidence>
<dbReference type="SUPFAM" id="SSF53383">
    <property type="entry name" value="PLP-dependent transferases"/>
    <property type="match status" value="1"/>
</dbReference>
<dbReference type="Proteomes" id="UP000294321">
    <property type="component" value="Chromosome"/>
</dbReference>
<reference evidence="9" key="1">
    <citation type="submission" date="2018-12" db="EMBL/GenBank/DDBJ databases">
        <title>A new species of lactobacillus.</title>
        <authorList>
            <person name="Jian Y."/>
            <person name="Xin L."/>
            <person name="Hong Z.J."/>
            <person name="Ming L.Z."/>
            <person name="Hong X.Z."/>
        </authorList>
    </citation>
    <scope>NUCLEOTIDE SEQUENCE [LARGE SCALE GENOMIC DNA]</scope>
    <source>
        <strain evidence="9">HSLZ-75</strain>
    </source>
</reference>
<comment type="cofactor">
    <cofactor evidence="1 6">
        <name>pyridoxal 5'-phosphate</name>
        <dbReference type="ChEBI" id="CHEBI:597326"/>
    </cofactor>
</comment>
<dbReference type="InterPro" id="IPR015421">
    <property type="entry name" value="PyrdxlP-dep_Trfase_major"/>
</dbReference>
<dbReference type="Gene3D" id="3.40.50.720">
    <property type="entry name" value="NAD(P)-binding Rossmann-like Domain"/>
    <property type="match status" value="1"/>
</dbReference>
<dbReference type="PANTHER" id="PTHR46383:SF4">
    <property type="entry name" value="AMINOTRANSFERASE"/>
    <property type="match status" value="1"/>
</dbReference>
<dbReference type="GO" id="GO:0006520">
    <property type="term" value="P:amino acid metabolic process"/>
    <property type="evidence" value="ECO:0007669"/>
    <property type="project" value="InterPro"/>
</dbReference>
<dbReference type="InterPro" id="IPR004838">
    <property type="entry name" value="NHTrfase_class1_PyrdxlP-BS"/>
</dbReference>
<organism evidence="8 9">
    <name type="scientific">Acetilactobacillus jinshanensis</name>
    <dbReference type="NCBI Taxonomy" id="1720083"/>
    <lineage>
        <taxon>Bacteria</taxon>
        <taxon>Bacillati</taxon>
        <taxon>Bacillota</taxon>
        <taxon>Bacilli</taxon>
        <taxon>Lactobacillales</taxon>
        <taxon>Lactobacillaceae</taxon>
        <taxon>Acetilactobacillus</taxon>
    </lineage>
</organism>
<evidence type="ECO:0000256" key="6">
    <source>
        <dbReference type="RuleBase" id="RU000481"/>
    </source>
</evidence>
<dbReference type="EC" id="2.6.1.-" evidence="6"/>
<evidence type="ECO:0000313" key="9">
    <source>
        <dbReference type="Proteomes" id="UP000294321"/>
    </source>
</evidence>
<comment type="similarity">
    <text evidence="2 6">Belongs to the class-I pyridoxal-phosphate-dependent aminotransferase family.</text>
</comment>
<dbReference type="GO" id="GO:0030170">
    <property type="term" value="F:pyridoxal phosphate binding"/>
    <property type="evidence" value="ECO:0007669"/>
    <property type="project" value="InterPro"/>
</dbReference>
<keyword evidence="9" id="KW-1185">Reference proteome</keyword>
<evidence type="ECO:0000256" key="5">
    <source>
        <dbReference type="ARBA" id="ARBA00022898"/>
    </source>
</evidence>
<dbReference type="PROSITE" id="PS00105">
    <property type="entry name" value="AA_TRANSFER_CLASS_1"/>
    <property type="match status" value="1"/>
</dbReference>
<dbReference type="Gene3D" id="3.40.640.10">
    <property type="entry name" value="Type I PLP-dependent aspartate aminotransferase-like (Major domain)"/>
    <property type="match status" value="1"/>
</dbReference>
<evidence type="ECO:0000313" key="8">
    <source>
        <dbReference type="EMBL" id="QBP18318.1"/>
    </source>
</evidence>
<evidence type="ECO:0000259" key="7">
    <source>
        <dbReference type="Pfam" id="PF00155"/>
    </source>
</evidence>
<evidence type="ECO:0000256" key="1">
    <source>
        <dbReference type="ARBA" id="ARBA00001933"/>
    </source>
</evidence>
<dbReference type="OrthoDB" id="9802328at2"/>
<dbReference type="KEGG" id="lji:ELX58_04020"/>
<accession>A0A4P6ZKZ3</accession>
<dbReference type="InterPro" id="IPR004839">
    <property type="entry name" value="Aminotransferase_I/II_large"/>
</dbReference>
<evidence type="ECO:0000256" key="3">
    <source>
        <dbReference type="ARBA" id="ARBA00022576"/>
    </source>
</evidence>
<dbReference type="PANTHER" id="PTHR46383">
    <property type="entry name" value="ASPARTATE AMINOTRANSFERASE"/>
    <property type="match status" value="1"/>
</dbReference>
<dbReference type="AlphaFoldDB" id="A0A4P6ZKZ3"/>
<dbReference type="GO" id="GO:0008483">
    <property type="term" value="F:transaminase activity"/>
    <property type="evidence" value="ECO:0007669"/>
    <property type="project" value="UniProtKB-KW"/>
</dbReference>
<name>A0A4P6ZKZ3_9LACO</name>
<protein>
    <recommendedName>
        <fullName evidence="6">Aminotransferase</fullName>
        <ecNumber evidence="6">2.6.1.-</ecNumber>
    </recommendedName>
</protein>
<gene>
    <name evidence="8" type="ORF">ELX58_04020</name>
</gene>